<feature type="transmembrane region" description="Helical" evidence="1">
    <location>
        <begin position="61"/>
        <end position="78"/>
    </location>
</feature>
<dbReference type="Gene3D" id="1.20.144.10">
    <property type="entry name" value="Phosphatidic acid phosphatase type 2/haloperoxidase"/>
    <property type="match status" value="2"/>
</dbReference>
<feature type="transmembrane region" description="Helical" evidence="1">
    <location>
        <begin position="85"/>
        <end position="105"/>
    </location>
</feature>
<sequence length="218" mass="25070">MDLPHKKRYILLFTISIIIAAAFTIDVAFHPDPLLDQWTAPFAQSLQGTIWFDVSRWITEFGSSTVLSILAFLFGLFLGLKKRDLIGAGIVFTATALGYQFNFVIKRIVERQRPSILALVDGEGFSFPSGHSMVSFITYGIILYFLWHYLKNSQRYTAAFLAALIVLLVGFSRYVLRVHYLTDVLAGYAYGMVFLLIWILFYKWMQHKLGRREKARSY</sequence>
<dbReference type="Proteomes" id="UP000198666">
    <property type="component" value="Unassembled WGS sequence"/>
</dbReference>
<evidence type="ECO:0000256" key="1">
    <source>
        <dbReference type="SAM" id="Phobius"/>
    </source>
</evidence>
<evidence type="ECO:0000259" key="2">
    <source>
        <dbReference type="SMART" id="SM00014"/>
    </source>
</evidence>
<gene>
    <name evidence="3" type="ORF">SAMN05421663_10470</name>
</gene>
<feature type="transmembrane region" description="Helical" evidence="1">
    <location>
        <begin position="9"/>
        <end position="29"/>
    </location>
</feature>
<name>A0A1G6PDT8_9BACI</name>
<keyword evidence="1" id="KW-0472">Membrane</keyword>
<feature type="transmembrane region" description="Helical" evidence="1">
    <location>
        <begin position="158"/>
        <end position="176"/>
    </location>
</feature>
<evidence type="ECO:0000313" key="3">
    <source>
        <dbReference type="EMBL" id="SDC77485.1"/>
    </source>
</evidence>
<dbReference type="Pfam" id="PF01569">
    <property type="entry name" value="PAP2"/>
    <property type="match status" value="1"/>
</dbReference>
<accession>A0A1G6PDT8</accession>
<dbReference type="PANTHER" id="PTHR14969">
    <property type="entry name" value="SPHINGOSINE-1-PHOSPHATE PHOSPHOHYDROLASE"/>
    <property type="match status" value="1"/>
</dbReference>
<feature type="domain" description="Phosphatidic acid phosphatase type 2/haloperoxidase" evidence="2">
    <location>
        <begin position="85"/>
        <end position="199"/>
    </location>
</feature>
<dbReference type="EMBL" id="FMZB01000004">
    <property type="protein sequence ID" value="SDC77485.1"/>
    <property type="molecule type" value="Genomic_DNA"/>
</dbReference>
<dbReference type="InterPro" id="IPR000326">
    <property type="entry name" value="PAP2/HPO"/>
</dbReference>
<organism evidence="3 4">
    <name type="scientific">Terribacillus halophilus</name>
    <dbReference type="NCBI Taxonomy" id="361279"/>
    <lineage>
        <taxon>Bacteria</taxon>
        <taxon>Bacillati</taxon>
        <taxon>Bacillota</taxon>
        <taxon>Bacilli</taxon>
        <taxon>Bacillales</taxon>
        <taxon>Bacillaceae</taxon>
        <taxon>Terribacillus</taxon>
    </lineage>
</organism>
<dbReference type="PANTHER" id="PTHR14969:SF13">
    <property type="entry name" value="AT30094P"/>
    <property type="match status" value="1"/>
</dbReference>
<dbReference type="OrthoDB" id="9789113at2"/>
<dbReference type="SUPFAM" id="SSF48317">
    <property type="entry name" value="Acid phosphatase/Vanadium-dependent haloperoxidase"/>
    <property type="match status" value="1"/>
</dbReference>
<dbReference type="InterPro" id="IPR036938">
    <property type="entry name" value="PAP2/HPO_sf"/>
</dbReference>
<keyword evidence="1" id="KW-1133">Transmembrane helix</keyword>
<reference evidence="4" key="1">
    <citation type="submission" date="2016-10" db="EMBL/GenBank/DDBJ databases">
        <authorList>
            <person name="Varghese N."/>
            <person name="Submissions S."/>
        </authorList>
    </citation>
    <scope>NUCLEOTIDE SEQUENCE [LARGE SCALE GENOMIC DNA]</scope>
    <source>
        <strain evidence="4">DSM 21620</strain>
    </source>
</reference>
<dbReference type="AlphaFoldDB" id="A0A1G6PDT8"/>
<evidence type="ECO:0000313" key="4">
    <source>
        <dbReference type="Proteomes" id="UP000198666"/>
    </source>
</evidence>
<feature type="transmembrane region" description="Helical" evidence="1">
    <location>
        <begin position="125"/>
        <end position="146"/>
    </location>
</feature>
<proteinExistence type="predicted"/>
<dbReference type="STRING" id="361279.SAMN05421663_10470"/>
<keyword evidence="4" id="KW-1185">Reference proteome</keyword>
<feature type="transmembrane region" description="Helical" evidence="1">
    <location>
        <begin position="188"/>
        <end position="205"/>
    </location>
</feature>
<dbReference type="SMART" id="SM00014">
    <property type="entry name" value="acidPPc"/>
    <property type="match status" value="1"/>
</dbReference>
<dbReference type="RefSeq" id="WP_093726875.1">
    <property type="nucleotide sequence ID" value="NZ_FMZB01000004.1"/>
</dbReference>
<protein>
    <submittedName>
        <fullName evidence="3">Undecaprenyl-diphosphatase</fullName>
    </submittedName>
</protein>
<keyword evidence="1" id="KW-0812">Transmembrane</keyword>
<dbReference type="CDD" id="cd03392">
    <property type="entry name" value="PAP2_like_2"/>
    <property type="match status" value="1"/>
</dbReference>